<evidence type="ECO:0000256" key="2">
    <source>
        <dbReference type="ARBA" id="ARBA00022729"/>
    </source>
</evidence>
<proteinExistence type="predicted"/>
<dbReference type="Proteomes" id="UP000244527">
    <property type="component" value="Chromosome"/>
</dbReference>
<keyword evidence="3" id="KW-1133">Transmembrane helix</keyword>
<dbReference type="AlphaFoldDB" id="A0A2S1L9P9"/>
<dbReference type="GO" id="GO:0005576">
    <property type="term" value="C:extracellular region"/>
    <property type="evidence" value="ECO:0007669"/>
    <property type="project" value="UniProtKB-SubCell"/>
</dbReference>
<dbReference type="PANTHER" id="PTHR34216:SF3">
    <property type="entry name" value="POLY-BETA-1,6-N-ACETYL-D-GLUCOSAMINE N-DEACETYLASE"/>
    <property type="match status" value="1"/>
</dbReference>
<sequence length="276" mass="32674">MVYILVGFFVFLMLLVLLVMHFQFKLFYLAKNKLRILEYHSISTNGFYDQITIKKESLIAQFDFLKMNKYHTMWLSEVEAHQENNIPLPQKSIVLTFDDGFLDNYTVLYPILKAYDFKAVLFVVLGKIGQKIDWGGEFISKNDNMRLMDRTQLEEIGSHIELGYHTYKHDNYAMLTLEEIEEDLKLCQKVIAHEKLKVFPALAYTYGGYYRKKDAKQKALFELLKKYGIRYGLRIGNRINVFPFRNKYQIQRIDIRGGDSFEVFKRKVLLGRKKLL</sequence>
<dbReference type="PANTHER" id="PTHR34216">
    <property type="match status" value="1"/>
</dbReference>
<evidence type="ECO:0000256" key="3">
    <source>
        <dbReference type="SAM" id="Phobius"/>
    </source>
</evidence>
<dbReference type="SUPFAM" id="SSF88713">
    <property type="entry name" value="Glycoside hydrolase/deacetylase"/>
    <property type="match status" value="1"/>
</dbReference>
<dbReference type="Pfam" id="PF01522">
    <property type="entry name" value="Polysacc_deac_1"/>
    <property type="match status" value="1"/>
</dbReference>
<dbReference type="InterPro" id="IPR011330">
    <property type="entry name" value="Glyco_hydro/deAcase_b/a-brl"/>
</dbReference>
<protein>
    <recommendedName>
        <fullName evidence="4">NodB homology domain-containing protein</fullName>
    </recommendedName>
</protein>
<keyword evidence="3" id="KW-0812">Transmembrane</keyword>
<evidence type="ECO:0000256" key="1">
    <source>
        <dbReference type="ARBA" id="ARBA00004613"/>
    </source>
</evidence>
<keyword evidence="2" id="KW-0732">Signal</keyword>
<evidence type="ECO:0000313" key="6">
    <source>
        <dbReference type="Proteomes" id="UP000244527"/>
    </source>
</evidence>
<dbReference type="CDD" id="cd10918">
    <property type="entry name" value="CE4_NodB_like_5s_6s"/>
    <property type="match status" value="1"/>
</dbReference>
<dbReference type="KEGG" id="ffa:FFWV33_02335"/>
<reference evidence="5 6" key="1">
    <citation type="submission" date="2017-04" db="EMBL/GenBank/DDBJ databases">
        <title>Compelte genome sequence of WV33.</title>
        <authorList>
            <person name="Lee P.C."/>
        </authorList>
    </citation>
    <scope>NUCLEOTIDE SEQUENCE [LARGE SCALE GENOMIC DNA]</scope>
    <source>
        <strain evidence="5 6">WV33</strain>
    </source>
</reference>
<feature type="domain" description="NodB homology" evidence="4">
    <location>
        <begin position="91"/>
        <end position="276"/>
    </location>
</feature>
<feature type="transmembrane region" description="Helical" evidence="3">
    <location>
        <begin position="6"/>
        <end position="28"/>
    </location>
</feature>
<accession>A0A2S1L9P9</accession>
<dbReference type="GO" id="GO:0016810">
    <property type="term" value="F:hydrolase activity, acting on carbon-nitrogen (but not peptide) bonds"/>
    <property type="evidence" value="ECO:0007669"/>
    <property type="project" value="InterPro"/>
</dbReference>
<gene>
    <name evidence="5" type="ORF">FFWV33_02335</name>
</gene>
<dbReference type="InterPro" id="IPR002509">
    <property type="entry name" value="NODB_dom"/>
</dbReference>
<dbReference type="GO" id="GO:0005975">
    <property type="term" value="P:carbohydrate metabolic process"/>
    <property type="evidence" value="ECO:0007669"/>
    <property type="project" value="InterPro"/>
</dbReference>
<name>A0A2S1L9P9_9FLAO</name>
<dbReference type="EMBL" id="CP020918">
    <property type="protein sequence ID" value="AWG20447.1"/>
    <property type="molecule type" value="Genomic_DNA"/>
</dbReference>
<dbReference type="InterPro" id="IPR051398">
    <property type="entry name" value="Polysacch_Deacetylase"/>
</dbReference>
<organism evidence="5 6">
    <name type="scientific">Flavobacterium faecale</name>
    <dbReference type="NCBI Taxonomy" id="1355330"/>
    <lineage>
        <taxon>Bacteria</taxon>
        <taxon>Pseudomonadati</taxon>
        <taxon>Bacteroidota</taxon>
        <taxon>Flavobacteriia</taxon>
        <taxon>Flavobacteriales</taxon>
        <taxon>Flavobacteriaceae</taxon>
        <taxon>Flavobacterium</taxon>
    </lineage>
</organism>
<keyword evidence="3" id="KW-0472">Membrane</keyword>
<keyword evidence="6" id="KW-1185">Reference proteome</keyword>
<evidence type="ECO:0000313" key="5">
    <source>
        <dbReference type="EMBL" id="AWG20447.1"/>
    </source>
</evidence>
<dbReference type="Gene3D" id="3.20.20.370">
    <property type="entry name" value="Glycoside hydrolase/deacetylase"/>
    <property type="match status" value="1"/>
</dbReference>
<evidence type="ECO:0000259" key="4">
    <source>
        <dbReference type="PROSITE" id="PS51677"/>
    </source>
</evidence>
<dbReference type="PROSITE" id="PS51677">
    <property type="entry name" value="NODB"/>
    <property type="match status" value="1"/>
</dbReference>
<comment type="subcellular location">
    <subcellularLocation>
        <location evidence="1">Secreted</location>
    </subcellularLocation>
</comment>